<evidence type="ECO:0000256" key="1">
    <source>
        <dbReference type="SAM" id="MobiDB-lite"/>
    </source>
</evidence>
<dbReference type="PANTHER" id="PTHR12307">
    <property type="entry name" value="PROTEIN PHOSPHATASE 1 REGULATORY SUBUNIT"/>
    <property type="match status" value="1"/>
</dbReference>
<dbReference type="STRING" id="4829.A0A163LUV1"/>
<protein>
    <recommendedName>
        <fullName evidence="2">CBM21 domain-containing protein</fullName>
    </recommendedName>
</protein>
<proteinExistence type="predicted"/>
<dbReference type="EMBL" id="LT551371">
    <property type="protein sequence ID" value="SAL96848.1"/>
    <property type="molecule type" value="Genomic_DNA"/>
</dbReference>
<dbReference type="InParanoid" id="A0A163LUV1"/>
<dbReference type="Proteomes" id="UP000078561">
    <property type="component" value="Unassembled WGS sequence"/>
</dbReference>
<reference evidence="3" key="1">
    <citation type="submission" date="2016-04" db="EMBL/GenBank/DDBJ databases">
        <authorList>
            <person name="Evans L.H."/>
            <person name="Alamgir A."/>
            <person name="Owens N."/>
            <person name="Weber N.D."/>
            <person name="Virtaneva K."/>
            <person name="Barbian K."/>
            <person name="Babar A."/>
            <person name="Rosenke K."/>
        </authorList>
    </citation>
    <scope>NUCLEOTIDE SEQUENCE [LARGE SCALE GENOMIC DNA]</scope>
    <source>
        <strain evidence="3">CBS 101.48</strain>
    </source>
</reference>
<sequence>MTTINPARNFHLSALHLRQQQQQYEQSSEKRRVSINDRCGDQRKHLPSSPLTQYHSGISQKKSVRFCSDDDLEQVRLFIETQIPLAVHSDPPSTFPPSSKEQAPRYALKYPRWPSKWATYKSLSSEHTMIRMENIQLAHSNQGDTNNQSKVLLGKCRVSNVAYEKQVTVRHSFDYWKTYQEIDASFHESITTAAANKKEWDIFTFGIDVPSSGNGHQYSGPMTCWIALRYNVTGREFWDNNDGKNYQVEIIPATEKCHNSSATAGSTTQSQLGSNHNENNERHIDSLSPDPFLAQSASALQNMRQLKSRYNFSLSNPFDTRGSPSHIPVQDGGYNEFISKYCFHKSSSPASIIQT</sequence>
<dbReference type="Gene3D" id="2.60.40.2440">
    <property type="entry name" value="Carbohydrate binding type-21 domain"/>
    <property type="match status" value="1"/>
</dbReference>
<name>A0A163LUV1_ABSGL</name>
<dbReference type="InterPro" id="IPR005036">
    <property type="entry name" value="CBM21_dom"/>
</dbReference>
<evidence type="ECO:0000313" key="3">
    <source>
        <dbReference type="EMBL" id="SAL96848.1"/>
    </source>
</evidence>
<gene>
    <name evidence="3" type="primary">ABSGL_02285.1 scaffold 3129</name>
</gene>
<organism evidence="3">
    <name type="scientific">Absidia glauca</name>
    <name type="common">Pin mould</name>
    <dbReference type="NCBI Taxonomy" id="4829"/>
    <lineage>
        <taxon>Eukaryota</taxon>
        <taxon>Fungi</taxon>
        <taxon>Fungi incertae sedis</taxon>
        <taxon>Mucoromycota</taxon>
        <taxon>Mucoromycotina</taxon>
        <taxon>Mucoromycetes</taxon>
        <taxon>Mucorales</taxon>
        <taxon>Cunninghamellaceae</taxon>
        <taxon>Absidia</taxon>
    </lineage>
</organism>
<dbReference type="OrthoDB" id="1881at2759"/>
<dbReference type="Pfam" id="PF03370">
    <property type="entry name" value="CBM_21"/>
    <property type="match status" value="1"/>
</dbReference>
<evidence type="ECO:0000313" key="4">
    <source>
        <dbReference type="Proteomes" id="UP000078561"/>
    </source>
</evidence>
<feature type="domain" description="CBM21" evidence="2">
    <location>
        <begin position="127"/>
        <end position="249"/>
    </location>
</feature>
<dbReference type="InterPro" id="IPR050782">
    <property type="entry name" value="PP1_regulatory_subunit_3"/>
</dbReference>
<dbReference type="OMA" id="NERHIDS"/>
<dbReference type="GO" id="GO:0008157">
    <property type="term" value="F:protein phosphatase 1 binding"/>
    <property type="evidence" value="ECO:0007669"/>
    <property type="project" value="TreeGrafter"/>
</dbReference>
<dbReference type="PANTHER" id="PTHR12307:SF36">
    <property type="entry name" value="GLYCOGEN-BINDING SUBUNIT 76A"/>
    <property type="match status" value="1"/>
</dbReference>
<dbReference type="GO" id="GO:0000164">
    <property type="term" value="C:protein phosphatase type 1 complex"/>
    <property type="evidence" value="ECO:0007669"/>
    <property type="project" value="TreeGrafter"/>
</dbReference>
<evidence type="ECO:0000259" key="2">
    <source>
        <dbReference type="PROSITE" id="PS51159"/>
    </source>
</evidence>
<dbReference type="PROSITE" id="PS51159">
    <property type="entry name" value="CBM21"/>
    <property type="match status" value="1"/>
</dbReference>
<keyword evidence="4" id="KW-1185">Reference proteome</keyword>
<accession>A0A163LUV1</accession>
<feature type="region of interest" description="Disordered" evidence="1">
    <location>
        <begin position="259"/>
        <end position="288"/>
    </location>
</feature>
<feature type="compositionally biased region" description="Low complexity" evidence="1">
    <location>
        <begin position="260"/>
        <end position="271"/>
    </location>
</feature>
<dbReference type="AlphaFoldDB" id="A0A163LUV1"/>
<dbReference type="InterPro" id="IPR038175">
    <property type="entry name" value="CBM21_dom_sf"/>
</dbReference>